<evidence type="ECO:0000313" key="2">
    <source>
        <dbReference type="Proteomes" id="UP000315010"/>
    </source>
</evidence>
<protein>
    <submittedName>
        <fullName evidence="1">Uncharacterized protein</fullName>
    </submittedName>
</protein>
<gene>
    <name evidence="1" type="ORF">CA13_08290</name>
</gene>
<organism evidence="1 2">
    <name type="scientific">Novipirellula herctigrandis</name>
    <dbReference type="NCBI Taxonomy" id="2527986"/>
    <lineage>
        <taxon>Bacteria</taxon>
        <taxon>Pseudomonadati</taxon>
        <taxon>Planctomycetota</taxon>
        <taxon>Planctomycetia</taxon>
        <taxon>Pirellulales</taxon>
        <taxon>Pirellulaceae</taxon>
        <taxon>Novipirellula</taxon>
    </lineage>
</organism>
<comment type="caution">
    <text evidence="1">The sequence shown here is derived from an EMBL/GenBank/DDBJ whole genome shotgun (WGS) entry which is preliminary data.</text>
</comment>
<dbReference type="EMBL" id="SJPJ01000001">
    <property type="protein sequence ID" value="TWT79428.1"/>
    <property type="molecule type" value="Genomic_DNA"/>
</dbReference>
<dbReference type="Proteomes" id="UP000315010">
    <property type="component" value="Unassembled WGS sequence"/>
</dbReference>
<accession>A0A5C5YWM0</accession>
<evidence type="ECO:0000313" key="1">
    <source>
        <dbReference type="EMBL" id="TWT79428.1"/>
    </source>
</evidence>
<proteinExistence type="predicted"/>
<name>A0A5C5YWM0_9BACT</name>
<dbReference type="AlphaFoldDB" id="A0A5C5YWM0"/>
<reference evidence="1 2" key="1">
    <citation type="submission" date="2019-02" db="EMBL/GenBank/DDBJ databases">
        <title>Deep-cultivation of Planctomycetes and their phenomic and genomic characterization uncovers novel biology.</title>
        <authorList>
            <person name="Wiegand S."/>
            <person name="Jogler M."/>
            <person name="Boedeker C."/>
            <person name="Pinto D."/>
            <person name="Vollmers J."/>
            <person name="Rivas-Marin E."/>
            <person name="Kohn T."/>
            <person name="Peeters S.H."/>
            <person name="Heuer A."/>
            <person name="Rast P."/>
            <person name="Oberbeckmann S."/>
            <person name="Bunk B."/>
            <person name="Jeske O."/>
            <person name="Meyerdierks A."/>
            <person name="Storesund J.E."/>
            <person name="Kallscheuer N."/>
            <person name="Luecker S."/>
            <person name="Lage O.M."/>
            <person name="Pohl T."/>
            <person name="Merkel B.J."/>
            <person name="Hornburger P."/>
            <person name="Mueller R.-W."/>
            <person name="Bruemmer F."/>
            <person name="Labrenz M."/>
            <person name="Spormann A.M."/>
            <person name="Op Den Camp H."/>
            <person name="Overmann J."/>
            <person name="Amann R."/>
            <person name="Jetten M.S.M."/>
            <person name="Mascher T."/>
            <person name="Medema M.H."/>
            <person name="Devos D.P."/>
            <person name="Kaster A.-K."/>
            <person name="Ovreas L."/>
            <person name="Rohde M."/>
            <person name="Galperin M.Y."/>
            <person name="Jogler C."/>
        </authorList>
    </citation>
    <scope>NUCLEOTIDE SEQUENCE [LARGE SCALE GENOMIC DNA]</scope>
    <source>
        <strain evidence="1 2">CA13</strain>
    </source>
</reference>
<sequence>MLCEFCHSNVAVHHQHRTSYGFASVCDPCFRATIGLPPLRKQARNPRGCSHQLETKTKAAGIGFSDTRPQEEIHYEQ</sequence>
<keyword evidence="2" id="KW-1185">Reference proteome</keyword>